<dbReference type="NCBIfam" id="TIGR02603">
    <property type="entry name" value="CxxCH_TIGR02603"/>
    <property type="match status" value="1"/>
</dbReference>
<keyword evidence="2 4" id="KW-0479">Metal-binding</keyword>
<name>A0A8E6B2J0_9BACT</name>
<evidence type="ECO:0000256" key="2">
    <source>
        <dbReference type="ARBA" id="ARBA00022723"/>
    </source>
</evidence>
<dbReference type="PROSITE" id="PS51007">
    <property type="entry name" value="CYTC"/>
    <property type="match status" value="1"/>
</dbReference>
<keyword evidence="7" id="KW-1185">Reference proteome</keyword>
<dbReference type="KEGG" id="tsph:KIH39_13505"/>
<dbReference type="Gene3D" id="1.10.760.10">
    <property type="entry name" value="Cytochrome c-like domain"/>
    <property type="match status" value="1"/>
</dbReference>
<dbReference type="SUPFAM" id="SSF46626">
    <property type="entry name" value="Cytochrome c"/>
    <property type="match status" value="1"/>
</dbReference>
<dbReference type="RefSeq" id="WP_213493768.1">
    <property type="nucleotide sequence ID" value="NZ_CP074694.1"/>
</dbReference>
<dbReference type="AlphaFoldDB" id="A0A8E6B2J0"/>
<evidence type="ECO:0000313" key="6">
    <source>
        <dbReference type="EMBL" id="QVL29886.1"/>
    </source>
</evidence>
<gene>
    <name evidence="6" type="ORF">KIH39_13505</name>
</gene>
<keyword evidence="1 4" id="KW-0349">Heme</keyword>
<proteinExistence type="predicted"/>
<dbReference type="InterPro" id="IPR013427">
    <property type="entry name" value="Haem-bd_dom_put"/>
</dbReference>
<organism evidence="6 7">
    <name type="scientific">Telmatocola sphagniphila</name>
    <dbReference type="NCBI Taxonomy" id="1123043"/>
    <lineage>
        <taxon>Bacteria</taxon>
        <taxon>Pseudomonadati</taxon>
        <taxon>Planctomycetota</taxon>
        <taxon>Planctomycetia</taxon>
        <taxon>Gemmatales</taxon>
        <taxon>Gemmataceae</taxon>
    </lineage>
</organism>
<evidence type="ECO:0000256" key="4">
    <source>
        <dbReference type="PROSITE-ProRule" id="PRU00433"/>
    </source>
</evidence>
<dbReference type="GO" id="GO:0020037">
    <property type="term" value="F:heme binding"/>
    <property type="evidence" value="ECO:0007669"/>
    <property type="project" value="InterPro"/>
</dbReference>
<evidence type="ECO:0000256" key="3">
    <source>
        <dbReference type="ARBA" id="ARBA00023004"/>
    </source>
</evidence>
<dbReference type="GO" id="GO:0009055">
    <property type="term" value="F:electron transfer activity"/>
    <property type="evidence" value="ECO:0007669"/>
    <property type="project" value="InterPro"/>
</dbReference>
<dbReference type="PANTHER" id="PTHR33546">
    <property type="entry name" value="LARGE, MULTIFUNCTIONAL SECRETED PROTEIN-RELATED"/>
    <property type="match status" value="1"/>
</dbReference>
<dbReference type="InterPro" id="IPR036909">
    <property type="entry name" value="Cyt_c-like_dom_sf"/>
</dbReference>
<dbReference type="PANTHER" id="PTHR33546:SF1">
    <property type="entry name" value="LARGE, MULTIFUNCTIONAL SECRETED PROTEIN"/>
    <property type="match status" value="1"/>
</dbReference>
<dbReference type="SUPFAM" id="SSF50952">
    <property type="entry name" value="Soluble quinoprotein glucose dehydrogenase"/>
    <property type="match status" value="1"/>
</dbReference>
<keyword evidence="3 4" id="KW-0408">Iron</keyword>
<protein>
    <submittedName>
        <fullName evidence="6">C-type cytochrome</fullName>
    </submittedName>
</protein>
<feature type="domain" description="Cytochrome c" evidence="5">
    <location>
        <begin position="792"/>
        <end position="922"/>
    </location>
</feature>
<evidence type="ECO:0000256" key="1">
    <source>
        <dbReference type="ARBA" id="ARBA00022617"/>
    </source>
</evidence>
<dbReference type="GO" id="GO:0046872">
    <property type="term" value="F:metal ion binding"/>
    <property type="evidence" value="ECO:0007669"/>
    <property type="project" value="UniProtKB-KW"/>
</dbReference>
<dbReference type="InterPro" id="IPR011041">
    <property type="entry name" value="Quinoprot_gluc/sorb_DH_b-prop"/>
</dbReference>
<sequence>MIAALLLLLHFNIAEKPSLKVPAGFQVEQFSDNIQANDIYHMTLDPRGRVVVTSRGYVKRLEDTHGTGHCDKVTLLMETKTGGMGMLFADGYFYFTGDGWVTRYKYDGEKIDLTSAKKLLPTKFTEHGGHNLRKAADGSIYLIGGNDNEFPDLSSQFIHPLSPITKMEGGGILKLDPKTDRWFIVAHGFRNPYDFDFTSEGEIITWDSDTERDYLLPWYIPTRLFQVQQNQHHGWRLPGYQNALARRNYYPDVVPIMLDMGRSSPTGVYRYRGKQFSGSGYENGFFVADWTFGKIYFVKLSGSPKGYTAEAKLFAESVGEAGFAPTAIVEEPDGSILVSSGGRGTRGVIYRIRYTDKSAKPAEWNSPVSSKEFESRRMRLEAINQWKKLATPELRKLLSVNDPDPVVWSQQAFAALMEERTVLFPLIRDRLKLLPQAMDQLRAIMLLGKDWNILGPCPEGEVFRGFELTTPIQSPRDLLTLTRPILKNADPLLRLEAARVLAMLEEDDPSTLAALCSFLSLQSDPVDDVHYLICIARMKAPINASQTETIAHVMMALDKKFSGKQLGIKQNFSARLGELIAQLVLRQPQIAESLLKQKEFFEPAQIGYAIKFPADSRQKAAREFAKLVAANQLGSKPVELIDLFADLSENELRPLLPTLWKEFALRDGLVKLLTKFPREADRPYFLTGLDSTNSSTVHSAVVALSQLKAEPKETELISLFKAIRDLGDTKKAENDLKKSLDLWEKWTGQKAMNSQEAEKWLLAKYPTANLGTDEDDPNFWREIYPKVNWDSGDPLRGAKLFETRGCATCHQGTSRMGPDLAGVMKRFSKKDLFTAILQPSKDVAPQYRVQEIETEDGRRITGILIFESAEGLIVQSDATTTIRIAGNNIASRKTSKKSLMPAGLLKDLKPDEIADLFAWLKK</sequence>
<dbReference type="Proteomes" id="UP000676194">
    <property type="component" value="Chromosome"/>
</dbReference>
<evidence type="ECO:0000259" key="5">
    <source>
        <dbReference type="PROSITE" id="PS51007"/>
    </source>
</evidence>
<evidence type="ECO:0000313" key="7">
    <source>
        <dbReference type="Proteomes" id="UP000676194"/>
    </source>
</evidence>
<dbReference type="EMBL" id="CP074694">
    <property type="protein sequence ID" value="QVL29886.1"/>
    <property type="molecule type" value="Genomic_DNA"/>
</dbReference>
<dbReference type="InterPro" id="IPR011042">
    <property type="entry name" value="6-blade_b-propeller_TolB-like"/>
</dbReference>
<dbReference type="Pfam" id="PF00034">
    <property type="entry name" value="Cytochrom_C"/>
    <property type="match status" value="1"/>
</dbReference>
<reference evidence="6" key="1">
    <citation type="submission" date="2021-05" db="EMBL/GenBank/DDBJ databases">
        <title>Complete genome sequence of the cellulolytic planctomycete Telmatocola sphagniphila SP2T and characterization of the first cellulase from planctomycetes.</title>
        <authorList>
            <person name="Rakitin A.L."/>
            <person name="Beletsky A.V."/>
            <person name="Naumoff D.G."/>
            <person name="Kulichevskaya I.S."/>
            <person name="Mardanov A.V."/>
            <person name="Ravin N.V."/>
            <person name="Dedysh S.N."/>
        </authorList>
    </citation>
    <scope>NUCLEOTIDE SEQUENCE</scope>
    <source>
        <strain evidence="6">SP2T</strain>
    </source>
</reference>
<accession>A0A8E6B2J0</accession>
<dbReference type="Gene3D" id="2.120.10.30">
    <property type="entry name" value="TolB, C-terminal domain"/>
    <property type="match status" value="1"/>
</dbReference>
<dbReference type="InterPro" id="IPR009056">
    <property type="entry name" value="Cyt_c-like_dom"/>
</dbReference>